<keyword evidence="5" id="KW-0949">S-adenosyl-L-methionine</keyword>
<accession>A0A1Q9WN09</accession>
<evidence type="ECO:0000256" key="3">
    <source>
        <dbReference type="ARBA" id="ARBA00022603"/>
    </source>
</evidence>
<dbReference type="PROSITE" id="PS00092">
    <property type="entry name" value="N6_MTASE"/>
    <property type="match status" value="1"/>
</dbReference>
<dbReference type="GO" id="GO:0032259">
    <property type="term" value="P:methylation"/>
    <property type="evidence" value="ECO:0007669"/>
    <property type="project" value="UniProtKB-KW"/>
</dbReference>
<sequence>MFGHQTPLSGEHSRLNGCPVSLDHYSLYRILHARSAQIKAFIDTELGSEIDAHFAGQSQSNAHDALEAARVKVAETLGEDAFLPTGELKPEYRGTKVGKEYELAQQHARDGGGVLADDAQVYEHLYRFFSRYYDKGDFMSKRYFVSENDSRAAPYAVPYDGREVMLHWANKDQYYIKSSEALSNFTFDLTAAQAKEQGRQSGFEFQPAITTPLKVHFRLAAVAEGEHNNVKEGQERFFIIHTAEPLKLEINDQGLPELVVQFDYSPDSTKSGQAGTWQQKRLTEAEQVVGEQLANLVFKYPELRDFEQPLFAPAPTDKQPTRTILAKYLSQFTARNTMDYFIHKNLGSFLRRELDFYIKNEIIRLDDIEAADGPRVDEYLKKLRVLRKIARRIIDFLAQLEDFQKKLWLKKKFVVETQYCITLDRIPERFYPEIATNEQQRKEWVKLFAIDEIKGDMAQPGYSAPLSIEFLKFNKFLTIDTCFFDDETKAEILATQSELDKTCNGIIIQSDNFQALSITKEKLSNQVKLIYIDPPYNTGGDDFVYKDNYRHSSWCSMQADRLSLAKELLSNSAGIVCNLNDIEDWRYRGLLESSLGDESYITTVTTKCSTASSFRTVNLGPVDISDRLIFAAKDRSNYSYTTSYVKKPVDLAHFSRFIVNPEQDCSRWEFKPIKVQVLQDLGFECENSAAGMKLARQKWGDAASAIVENACEQFAIKNASRVFETKTLQKPAPWLRDHIEYSKNNKNEVVKVERDTSENMYLLGGRQFYFLSKSVRIVDGAQAIAEPASTIWIDIDTNNLKHEGAVDFPLGKKPIKLISRLIEMAQNAEGNYVLDYFAGSGSTGHAVISTNRKNQTNDKYVLFEMGEHFSSVLLPRIKKSAYSDTWRNEKPISRDGISHCFKYLRLESFEDTLNNLQLPDAPHLNTKSVDSVEMTREYLLKYWLEFETAGSPSLLNVREFTDPTSYKLKVKQPGSDAQVEKNIDLVETFNWLIGLHVAHLDQPRRYAIELVRETDPELPKDQDTRWLSSAIKERADGEFWFRAVEGHIFRAPGDDLSRERALVIWRKLTGDSGRDQAALEAWLNKRGINPRESEYDYIYVNGNHALPSDGDAATRVRLIEETFAQRMWEDA</sequence>
<keyword evidence="3 8" id="KW-0489">Methyltransferase</keyword>
<keyword evidence="4" id="KW-0808">Transferase</keyword>
<organism evidence="8 9">
    <name type="scientific">Pseudomonas reinekei</name>
    <dbReference type="NCBI Taxonomy" id="395598"/>
    <lineage>
        <taxon>Bacteria</taxon>
        <taxon>Pseudomonadati</taxon>
        <taxon>Pseudomonadota</taxon>
        <taxon>Gammaproteobacteria</taxon>
        <taxon>Pseudomonadales</taxon>
        <taxon>Pseudomonadaceae</taxon>
        <taxon>Pseudomonas</taxon>
    </lineage>
</organism>
<dbReference type="InterPro" id="IPR002052">
    <property type="entry name" value="DNA_methylase_N6_adenine_CS"/>
</dbReference>
<evidence type="ECO:0000259" key="7">
    <source>
        <dbReference type="Pfam" id="PF01555"/>
    </source>
</evidence>
<evidence type="ECO:0000313" key="8">
    <source>
        <dbReference type="EMBL" id="OLU00150.1"/>
    </source>
</evidence>
<name>A0A1Q9WN09_PSERE</name>
<dbReference type="RefSeq" id="WP_075948683.1">
    <property type="nucleotide sequence ID" value="NZ_LT629709.1"/>
</dbReference>
<keyword evidence="9" id="KW-1185">Reference proteome</keyword>
<dbReference type="EC" id="2.1.1.72" evidence="2"/>
<evidence type="ECO:0000313" key="9">
    <source>
        <dbReference type="Proteomes" id="UP000186756"/>
    </source>
</evidence>
<dbReference type="Gene3D" id="3.40.50.150">
    <property type="entry name" value="Vaccinia Virus protein VP39"/>
    <property type="match status" value="1"/>
</dbReference>
<dbReference type="InterPro" id="IPR002941">
    <property type="entry name" value="DNA_methylase_N4/N6"/>
</dbReference>
<comment type="catalytic activity">
    <reaction evidence="6">
        <text>a 2'-deoxyadenosine in DNA + S-adenosyl-L-methionine = an N(6)-methyl-2'-deoxyadenosine in DNA + S-adenosyl-L-homocysteine + H(+)</text>
        <dbReference type="Rhea" id="RHEA:15197"/>
        <dbReference type="Rhea" id="RHEA-COMP:12418"/>
        <dbReference type="Rhea" id="RHEA-COMP:12419"/>
        <dbReference type="ChEBI" id="CHEBI:15378"/>
        <dbReference type="ChEBI" id="CHEBI:57856"/>
        <dbReference type="ChEBI" id="CHEBI:59789"/>
        <dbReference type="ChEBI" id="CHEBI:90615"/>
        <dbReference type="ChEBI" id="CHEBI:90616"/>
        <dbReference type="EC" id="2.1.1.72"/>
    </reaction>
</comment>
<feature type="domain" description="DNA methylase N-4/N-6" evidence="7">
    <location>
        <begin position="527"/>
        <end position="870"/>
    </location>
</feature>
<dbReference type="SUPFAM" id="SSF53335">
    <property type="entry name" value="S-adenosyl-L-methionine-dependent methyltransferases"/>
    <property type="match status" value="1"/>
</dbReference>
<gene>
    <name evidence="8" type="ORF">BVK86_23115</name>
</gene>
<dbReference type="InterPro" id="IPR029063">
    <property type="entry name" value="SAM-dependent_MTases_sf"/>
</dbReference>
<dbReference type="GO" id="GO:0003677">
    <property type="term" value="F:DNA binding"/>
    <property type="evidence" value="ECO:0007669"/>
    <property type="project" value="InterPro"/>
</dbReference>
<evidence type="ECO:0000256" key="6">
    <source>
        <dbReference type="ARBA" id="ARBA00047942"/>
    </source>
</evidence>
<comment type="similarity">
    <text evidence="1">Belongs to the N(4)/N(6)-methyltransferase family.</text>
</comment>
<evidence type="ECO:0000256" key="1">
    <source>
        <dbReference type="ARBA" id="ARBA00006594"/>
    </source>
</evidence>
<dbReference type="Proteomes" id="UP000186756">
    <property type="component" value="Unassembled WGS sequence"/>
</dbReference>
<evidence type="ECO:0000256" key="2">
    <source>
        <dbReference type="ARBA" id="ARBA00011900"/>
    </source>
</evidence>
<evidence type="ECO:0000256" key="4">
    <source>
        <dbReference type="ARBA" id="ARBA00022679"/>
    </source>
</evidence>
<comment type="caution">
    <text evidence="8">The sequence shown here is derived from an EMBL/GenBank/DDBJ whole genome shotgun (WGS) entry which is preliminary data.</text>
</comment>
<dbReference type="GO" id="GO:0009007">
    <property type="term" value="F:site-specific DNA-methyltransferase (adenine-specific) activity"/>
    <property type="evidence" value="ECO:0007669"/>
    <property type="project" value="UniProtKB-EC"/>
</dbReference>
<evidence type="ECO:0000256" key="5">
    <source>
        <dbReference type="ARBA" id="ARBA00022691"/>
    </source>
</evidence>
<proteinExistence type="inferred from homology"/>
<reference evidence="8" key="1">
    <citation type="submission" date="2017-01" db="EMBL/GenBank/DDBJ databases">
        <authorList>
            <person name="Poblete-Castro I."/>
        </authorList>
    </citation>
    <scope>NUCLEOTIDE SEQUENCE [LARGE SCALE GENOMIC DNA]</scope>
    <source>
        <strain evidence="8">MT1</strain>
    </source>
</reference>
<dbReference type="EMBL" id="MSTQ01000018">
    <property type="protein sequence ID" value="OLU00150.1"/>
    <property type="molecule type" value="Genomic_DNA"/>
</dbReference>
<dbReference type="InterPro" id="IPR002295">
    <property type="entry name" value="N4/N6-MTase_EcoPI_Mod-like"/>
</dbReference>
<protein>
    <recommendedName>
        <fullName evidence="2">site-specific DNA-methyltransferase (adenine-specific)</fullName>
        <ecNumber evidence="2">2.1.1.72</ecNumber>
    </recommendedName>
</protein>
<dbReference type="Pfam" id="PF01555">
    <property type="entry name" value="N6_N4_Mtase"/>
    <property type="match status" value="1"/>
</dbReference>
<dbReference type="GO" id="GO:0008170">
    <property type="term" value="F:N-methyltransferase activity"/>
    <property type="evidence" value="ECO:0007669"/>
    <property type="project" value="InterPro"/>
</dbReference>
<dbReference type="AlphaFoldDB" id="A0A1Q9WN09"/>
<dbReference type="PRINTS" id="PR00506">
    <property type="entry name" value="D21N6MTFRASE"/>
</dbReference>